<evidence type="ECO:0000259" key="1">
    <source>
        <dbReference type="Pfam" id="PF19263"/>
    </source>
</evidence>
<feature type="domain" description="NrS-1 polymerase-like helicase" evidence="1">
    <location>
        <begin position="37"/>
        <end position="150"/>
    </location>
</feature>
<dbReference type="Gene3D" id="3.40.50.300">
    <property type="entry name" value="P-loop containing nucleotide triphosphate hydrolases"/>
    <property type="match status" value="1"/>
</dbReference>
<proteinExistence type="predicted"/>
<dbReference type="InterPro" id="IPR027417">
    <property type="entry name" value="P-loop_NTPase"/>
</dbReference>
<gene>
    <name evidence="2" type="ORF">EZS28_024707</name>
</gene>
<sequence length="325" mass="37697">MKDTIAADDEIVYEYILNWLSWIARNIGQKSGVAPVLIGTQGIGKTMLTNAICELFAGQSVPNISSMEQLTSQYNQMIEDKIFGVPNELANVGYGCNKRSNSDKLKTLITEKYIAIRQKYIPEHMTQNSTNFIFTSNNSRPVWIEASDRRFVVCNCNGPHVGDSDYFDRLGKSYKSKEFYDNLLTFLTFRDINQFKIHKIPMNEAKKNIMKVSRNAIDDFIIKRYDQFVAGVECSIVKGWRLSTYLEKYFITDIGRYCDRKQRRINGKPTGIYILKEDAIKLYKQMSEEQKFEQENDIVDQQDDDYVEAVFNKQQTDSKNEIKKE</sequence>
<accession>A0A5J4VBF1</accession>
<evidence type="ECO:0000313" key="3">
    <source>
        <dbReference type="Proteomes" id="UP000324800"/>
    </source>
</evidence>
<dbReference type="EMBL" id="SNRW01008282">
    <property type="protein sequence ID" value="KAA6379767.1"/>
    <property type="molecule type" value="Genomic_DNA"/>
</dbReference>
<dbReference type="Proteomes" id="UP000324800">
    <property type="component" value="Unassembled WGS sequence"/>
</dbReference>
<dbReference type="SUPFAM" id="SSF52540">
    <property type="entry name" value="P-loop containing nucleoside triphosphate hydrolases"/>
    <property type="match status" value="1"/>
</dbReference>
<dbReference type="InterPro" id="IPR045455">
    <property type="entry name" value="NrS-1_pol-like_helicase"/>
</dbReference>
<organism evidence="2 3">
    <name type="scientific">Streblomastix strix</name>
    <dbReference type="NCBI Taxonomy" id="222440"/>
    <lineage>
        <taxon>Eukaryota</taxon>
        <taxon>Metamonada</taxon>
        <taxon>Preaxostyla</taxon>
        <taxon>Oxymonadida</taxon>
        <taxon>Streblomastigidae</taxon>
        <taxon>Streblomastix</taxon>
    </lineage>
</organism>
<dbReference type="AlphaFoldDB" id="A0A5J4VBF1"/>
<name>A0A5J4VBF1_9EUKA</name>
<protein>
    <recommendedName>
        <fullName evidence="1">NrS-1 polymerase-like helicase domain-containing protein</fullName>
    </recommendedName>
</protein>
<dbReference type="OrthoDB" id="275177at2759"/>
<evidence type="ECO:0000313" key="2">
    <source>
        <dbReference type="EMBL" id="KAA6379767.1"/>
    </source>
</evidence>
<reference evidence="2 3" key="1">
    <citation type="submission" date="2019-03" db="EMBL/GenBank/DDBJ databases">
        <title>Single cell metagenomics reveals metabolic interactions within the superorganism composed of flagellate Streblomastix strix and complex community of Bacteroidetes bacteria on its surface.</title>
        <authorList>
            <person name="Treitli S.C."/>
            <person name="Kolisko M."/>
            <person name="Husnik F."/>
            <person name="Keeling P."/>
            <person name="Hampl V."/>
        </authorList>
    </citation>
    <scope>NUCLEOTIDE SEQUENCE [LARGE SCALE GENOMIC DNA]</scope>
    <source>
        <strain evidence="2">ST1C</strain>
    </source>
</reference>
<dbReference type="Pfam" id="PF19263">
    <property type="entry name" value="DUF5906"/>
    <property type="match status" value="1"/>
</dbReference>
<comment type="caution">
    <text evidence="2">The sequence shown here is derived from an EMBL/GenBank/DDBJ whole genome shotgun (WGS) entry which is preliminary data.</text>
</comment>